<dbReference type="EMBL" id="JAMZIH010000050">
    <property type="protein sequence ID" value="KAJ1680089.1"/>
    <property type="molecule type" value="Genomic_DNA"/>
</dbReference>
<protein>
    <submittedName>
        <fullName evidence="1">Uncharacterized protein</fullName>
    </submittedName>
</protein>
<dbReference type="Proteomes" id="UP001145114">
    <property type="component" value="Unassembled WGS sequence"/>
</dbReference>
<proteinExistence type="predicted"/>
<accession>A0ACC1I070</accession>
<gene>
    <name evidence="1" type="ORF">EV182_000702</name>
</gene>
<evidence type="ECO:0000313" key="1">
    <source>
        <dbReference type="EMBL" id="KAJ1680089.1"/>
    </source>
</evidence>
<reference evidence="1" key="1">
    <citation type="submission" date="2022-06" db="EMBL/GenBank/DDBJ databases">
        <title>Phylogenomic reconstructions and comparative analyses of Kickxellomycotina fungi.</title>
        <authorList>
            <person name="Reynolds N.K."/>
            <person name="Stajich J.E."/>
            <person name="Barry K."/>
            <person name="Grigoriev I.V."/>
            <person name="Crous P."/>
            <person name="Smith M.E."/>
        </authorList>
    </citation>
    <scope>NUCLEOTIDE SEQUENCE</scope>
    <source>
        <strain evidence="1">RSA 2271</strain>
    </source>
</reference>
<evidence type="ECO:0000313" key="2">
    <source>
        <dbReference type="Proteomes" id="UP001145114"/>
    </source>
</evidence>
<sequence length="326" mass="37605">MAVRINIPTVSLEERWTAAPLRRSRFTTKHLRFVLVFALLFSLVANIYFLTRPSPLSTSALRPMASDRYKHASLVSELPGRGVDYSRLTHLVVVPGHAIYRGLYNSPKDPMDWFLKPYQRDDVPAYLKHIERGMRMVKEHGATLLVFSGGATRNGAGSRTESQSYWLAAEHQGWITSDIAPRIYTEEFAADSYQNLLFSICRFHEVTGNYPERITVVGFGFKRDRFVNLHRKAINFPKIRFDYIGIDPARNMAKDEQLERENGYKLFAEDMYGCEVPLSTKRKERNPFKRQHGYKLSCPEMSELLDYCPNPPNAVFDKGLPWWMGL</sequence>
<comment type="caution">
    <text evidence="1">The sequence shown here is derived from an EMBL/GenBank/DDBJ whole genome shotgun (WGS) entry which is preliminary data.</text>
</comment>
<organism evidence="1 2">
    <name type="scientific">Spiromyces aspiralis</name>
    <dbReference type="NCBI Taxonomy" id="68401"/>
    <lineage>
        <taxon>Eukaryota</taxon>
        <taxon>Fungi</taxon>
        <taxon>Fungi incertae sedis</taxon>
        <taxon>Zoopagomycota</taxon>
        <taxon>Kickxellomycotina</taxon>
        <taxon>Kickxellomycetes</taxon>
        <taxon>Kickxellales</taxon>
        <taxon>Kickxellaceae</taxon>
        <taxon>Spiromyces</taxon>
    </lineage>
</organism>
<keyword evidence="2" id="KW-1185">Reference proteome</keyword>
<name>A0ACC1I070_9FUNG</name>